<evidence type="ECO:0000256" key="3">
    <source>
        <dbReference type="ARBA" id="ARBA00022553"/>
    </source>
</evidence>
<keyword evidence="4" id="KW-0808">Transferase</keyword>
<evidence type="ECO:0000256" key="4">
    <source>
        <dbReference type="ARBA" id="ARBA00022679"/>
    </source>
</evidence>
<feature type="domain" description="Histidine kinase" evidence="7">
    <location>
        <begin position="564"/>
        <end position="783"/>
    </location>
</feature>
<dbReference type="PROSITE" id="PS50109">
    <property type="entry name" value="HIS_KIN"/>
    <property type="match status" value="1"/>
</dbReference>
<evidence type="ECO:0000256" key="5">
    <source>
        <dbReference type="ARBA" id="ARBA00022777"/>
    </source>
</evidence>
<evidence type="ECO:0000313" key="8">
    <source>
        <dbReference type="EMBL" id="RVT89229.1"/>
    </source>
</evidence>
<comment type="catalytic activity">
    <reaction evidence="1">
        <text>ATP + protein L-histidine = ADP + protein N-phospho-L-histidine.</text>
        <dbReference type="EC" id="2.7.13.3"/>
    </reaction>
</comment>
<dbReference type="InterPro" id="IPR050736">
    <property type="entry name" value="Sensor_HK_Regulatory"/>
</dbReference>
<dbReference type="InterPro" id="IPR005467">
    <property type="entry name" value="His_kinase_dom"/>
</dbReference>
<dbReference type="SMART" id="SM00388">
    <property type="entry name" value="HisKA"/>
    <property type="match status" value="1"/>
</dbReference>
<evidence type="ECO:0000259" key="7">
    <source>
        <dbReference type="PROSITE" id="PS50109"/>
    </source>
</evidence>
<evidence type="ECO:0000256" key="2">
    <source>
        <dbReference type="ARBA" id="ARBA00012438"/>
    </source>
</evidence>
<dbReference type="InterPro" id="IPR004358">
    <property type="entry name" value="Sig_transdc_His_kin-like_C"/>
</dbReference>
<dbReference type="PRINTS" id="PR00344">
    <property type="entry name" value="BCTRLSENSOR"/>
</dbReference>
<keyword evidence="5 8" id="KW-0418">Kinase</keyword>
<dbReference type="SMART" id="SM00387">
    <property type="entry name" value="HATPase_c"/>
    <property type="match status" value="1"/>
</dbReference>
<dbReference type="Pfam" id="PF00512">
    <property type="entry name" value="HisKA"/>
    <property type="match status" value="1"/>
</dbReference>
<dbReference type="InterPro" id="IPR036890">
    <property type="entry name" value="HATPase_C_sf"/>
</dbReference>
<keyword evidence="6" id="KW-0902">Two-component regulatory system</keyword>
<proteinExistence type="predicted"/>
<dbReference type="GO" id="GO:0000155">
    <property type="term" value="F:phosphorelay sensor kinase activity"/>
    <property type="evidence" value="ECO:0007669"/>
    <property type="project" value="InterPro"/>
</dbReference>
<reference evidence="8 9" key="1">
    <citation type="submission" date="2019-01" db="EMBL/GenBank/DDBJ databases">
        <authorList>
            <person name="Chen W.-M."/>
        </authorList>
    </citation>
    <scope>NUCLEOTIDE SEQUENCE [LARGE SCALE GENOMIC DNA]</scope>
    <source>
        <strain evidence="8 9">CCP-7</strain>
    </source>
</reference>
<dbReference type="RefSeq" id="WP_127746819.1">
    <property type="nucleotide sequence ID" value="NZ_SACN01000006.1"/>
</dbReference>
<dbReference type="Pfam" id="PF12860">
    <property type="entry name" value="PAS_7"/>
    <property type="match status" value="2"/>
</dbReference>
<dbReference type="Proteomes" id="UP000282971">
    <property type="component" value="Unassembled WGS sequence"/>
</dbReference>
<keyword evidence="3" id="KW-0597">Phosphoprotein</keyword>
<dbReference type="Gene3D" id="1.10.287.130">
    <property type="match status" value="1"/>
</dbReference>
<organism evidence="8 9">
    <name type="scientific">Sphingomonas crocodyli</name>
    <dbReference type="NCBI Taxonomy" id="1979270"/>
    <lineage>
        <taxon>Bacteria</taxon>
        <taxon>Pseudomonadati</taxon>
        <taxon>Pseudomonadota</taxon>
        <taxon>Alphaproteobacteria</taxon>
        <taxon>Sphingomonadales</taxon>
        <taxon>Sphingomonadaceae</taxon>
        <taxon>Sphingomonas</taxon>
    </lineage>
</organism>
<dbReference type="EMBL" id="SACN01000006">
    <property type="protein sequence ID" value="RVT89229.1"/>
    <property type="molecule type" value="Genomic_DNA"/>
</dbReference>
<dbReference type="FunFam" id="3.30.565.10:FF:000006">
    <property type="entry name" value="Sensor histidine kinase WalK"/>
    <property type="match status" value="1"/>
</dbReference>
<accession>A0A437LV07</accession>
<dbReference type="CDD" id="cd00082">
    <property type="entry name" value="HisKA"/>
    <property type="match status" value="1"/>
</dbReference>
<dbReference type="InterPro" id="IPR035965">
    <property type="entry name" value="PAS-like_dom_sf"/>
</dbReference>
<gene>
    <name evidence="8" type="ORF">EOD43_23250</name>
</gene>
<dbReference type="SUPFAM" id="SSF55874">
    <property type="entry name" value="ATPase domain of HSP90 chaperone/DNA topoisomerase II/histidine kinase"/>
    <property type="match status" value="1"/>
</dbReference>
<dbReference type="OrthoDB" id="9797304at2"/>
<evidence type="ECO:0000313" key="9">
    <source>
        <dbReference type="Proteomes" id="UP000282971"/>
    </source>
</evidence>
<dbReference type="AlphaFoldDB" id="A0A437LV07"/>
<evidence type="ECO:0000256" key="6">
    <source>
        <dbReference type="ARBA" id="ARBA00023012"/>
    </source>
</evidence>
<dbReference type="Pfam" id="PF02518">
    <property type="entry name" value="HATPase_c"/>
    <property type="match status" value="1"/>
</dbReference>
<dbReference type="Gene3D" id="3.30.565.10">
    <property type="entry name" value="Histidine kinase-like ATPase, C-terminal domain"/>
    <property type="match status" value="1"/>
</dbReference>
<evidence type="ECO:0000256" key="1">
    <source>
        <dbReference type="ARBA" id="ARBA00000085"/>
    </source>
</evidence>
<comment type="caution">
    <text evidence="8">The sequence shown here is derived from an EMBL/GenBank/DDBJ whole genome shotgun (WGS) entry which is preliminary data.</text>
</comment>
<dbReference type="PANTHER" id="PTHR43711:SF1">
    <property type="entry name" value="HISTIDINE KINASE 1"/>
    <property type="match status" value="1"/>
</dbReference>
<dbReference type="InterPro" id="IPR003594">
    <property type="entry name" value="HATPase_dom"/>
</dbReference>
<dbReference type="InterPro" id="IPR036097">
    <property type="entry name" value="HisK_dim/P_sf"/>
</dbReference>
<dbReference type="PANTHER" id="PTHR43711">
    <property type="entry name" value="TWO-COMPONENT HISTIDINE KINASE"/>
    <property type="match status" value="1"/>
</dbReference>
<name>A0A437LV07_9SPHN</name>
<dbReference type="Gene3D" id="3.30.450.20">
    <property type="entry name" value="PAS domain"/>
    <property type="match status" value="1"/>
</dbReference>
<dbReference type="SUPFAM" id="SSF47384">
    <property type="entry name" value="Homodimeric domain of signal transducing histidine kinase"/>
    <property type="match status" value="1"/>
</dbReference>
<dbReference type="InterPro" id="IPR003661">
    <property type="entry name" value="HisK_dim/P_dom"/>
</dbReference>
<dbReference type="SUPFAM" id="SSF55785">
    <property type="entry name" value="PYP-like sensor domain (PAS domain)"/>
    <property type="match status" value="2"/>
</dbReference>
<keyword evidence="9" id="KW-1185">Reference proteome</keyword>
<protein>
    <recommendedName>
        <fullName evidence="2">histidine kinase</fullName>
        <ecNumber evidence="2">2.7.13.3</ecNumber>
    </recommendedName>
</protein>
<dbReference type="EC" id="2.7.13.3" evidence="2"/>
<sequence length="789" mass="85996">MIEIDATATAILSALLALWLASAVAAIFIGLRRDVVARSHAAEIERLTALLAATPGAPMLVAPDGRIHAEDRFAAILGVREVPASLDALSNMETGGLAAADAEALRAEIEGIRSTGRPFIRALHLAGTHRVLMAEGRIAPRALGEGLLIWLFDQSEAMGEIRLLSDEAERISEALDSCLALIEAAPFPMWHRGPDLRLALVNSAYVNAVEGVSAEQVVTRGIELIDGSGDAPSPSAARAYESGRVSTQIVPVTLGGQRKMMRIVDVPMGAHGVAGYAVDVQELEAIRAELGSFQSAQRDLFDHLSAGVAQFTADRSLVFYNQNFLRLFSIRPEWLRDAPEFDRVLERMRDAQSLPEVRDFPGWKNDRRAWFNAVSAIEENWTLPAGRHVRVVAQPLPNGGLLLLFEDRTEQIQLTSARDTLLRVRAATFDNLFEAIGVFAADGRLTLWNNRFAEMWALEEADLAQNMRVDAMVDKVAARLLDPSRAQKIRDLVRIATVDRQRERGRLSLADGRHFDFAVVPLPDGNALFTLLDITASRGIEEALRERADALEEADRLKTAFVANMSYELRVPLTSIQGFTEMLAGGYAGELPESAGEYVEAVLASVARLASLIEDVLDLTQGAAGQLPLTAELVDVEQLLRDAVEAAGPAAMDRPITLQVELPTQLGTIRGDERRLRQILDHLLENAILYTPPGGKVRLTAEGDEDWVSWRVADTGRGMDSDQQARIFDAYPRIDGTAEDGSRSIGIGLPLTRQLVEAHGGSITLDSEPGEGTVVIIRLPRTVPEDTSF</sequence>